<dbReference type="EMBL" id="JACJSI010000008">
    <property type="protein sequence ID" value="MBD2529262.1"/>
    <property type="molecule type" value="Genomic_DNA"/>
</dbReference>
<evidence type="ECO:0000313" key="1">
    <source>
        <dbReference type="EMBL" id="MBD2529262.1"/>
    </source>
</evidence>
<evidence type="ECO:0000313" key="2">
    <source>
        <dbReference type="Proteomes" id="UP000623440"/>
    </source>
</evidence>
<comment type="caution">
    <text evidence="1">The sequence shown here is derived from an EMBL/GenBank/DDBJ whole genome shotgun (WGS) entry which is preliminary data.</text>
</comment>
<sequence>MRLETQVKQNSHCAIFSRNYSEHLDEAVEISNQNPRQPITFRSSVIWSSAKKAIKTHGQRKIYFATVGDSNLVRYEGNLEQVELNPELNLQTAQDLLQYCIKSTKEEGLWEEVGKVKVKTLYVISNCRNLSSPFPFTHLRKLLDGSPIDDNFSYGYALVYER</sequence>
<accession>A0ABR8DIB7</accession>
<dbReference type="Proteomes" id="UP000623440">
    <property type="component" value="Unassembled WGS sequence"/>
</dbReference>
<organism evidence="1 2">
    <name type="scientific">Nostoc flagelliforme FACHB-838</name>
    <dbReference type="NCBI Taxonomy" id="2692904"/>
    <lineage>
        <taxon>Bacteria</taxon>
        <taxon>Bacillati</taxon>
        <taxon>Cyanobacteriota</taxon>
        <taxon>Cyanophyceae</taxon>
        <taxon>Nostocales</taxon>
        <taxon>Nostocaceae</taxon>
        <taxon>Nostoc</taxon>
    </lineage>
</organism>
<reference evidence="1 2" key="1">
    <citation type="journal article" date="2020" name="ISME J.">
        <title>Comparative genomics reveals insights into cyanobacterial evolution and habitat adaptation.</title>
        <authorList>
            <person name="Chen M.Y."/>
            <person name="Teng W.K."/>
            <person name="Zhao L."/>
            <person name="Hu C.X."/>
            <person name="Zhou Y.K."/>
            <person name="Han B.P."/>
            <person name="Song L.R."/>
            <person name="Shu W.S."/>
        </authorList>
    </citation>
    <scope>NUCLEOTIDE SEQUENCE [LARGE SCALE GENOMIC DNA]</scope>
    <source>
        <strain evidence="1 2">FACHB-838</strain>
    </source>
</reference>
<proteinExistence type="predicted"/>
<protein>
    <submittedName>
        <fullName evidence="1">Uncharacterized protein</fullName>
    </submittedName>
</protein>
<keyword evidence="2" id="KW-1185">Reference proteome</keyword>
<dbReference type="RefSeq" id="WP_190939870.1">
    <property type="nucleotide sequence ID" value="NZ_JACJSI010000008.1"/>
</dbReference>
<name>A0ABR8DIB7_9NOSO</name>
<gene>
    <name evidence="1" type="ORF">H6G97_06615</name>
</gene>